<reference evidence="5 6" key="1">
    <citation type="journal article" date="2019" name="PLoS Pathog.">
        <title>Genome sequence of the bovine parasite Schistosoma bovis Tanzania.</title>
        <authorList>
            <person name="Oey H."/>
            <person name="Zakrzewski M."/>
            <person name="Gobert G."/>
            <person name="Gravermann K."/>
            <person name="Stoye J."/>
            <person name="Jones M."/>
            <person name="Mcmanus D."/>
            <person name="Krause L."/>
        </authorList>
    </citation>
    <scope>NUCLEOTIDE SEQUENCE [LARGE SCALE GENOMIC DNA]</scope>
    <source>
        <strain evidence="5 6">TAN1997</strain>
    </source>
</reference>
<dbReference type="PROSITE" id="PS50039">
    <property type="entry name" value="FORK_HEAD_3"/>
    <property type="match status" value="1"/>
</dbReference>
<dbReference type="Pfam" id="PF00250">
    <property type="entry name" value="Forkhead"/>
    <property type="match status" value="1"/>
</dbReference>
<feature type="compositionally biased region" description="Acidic residues" evidence="3">
    <location>
        <begin position="261"/>
        <end position="292"/>
    </location>
</feature>
<evidence type="ECO:0000256" key="3">
    <source>
        <dbReference type="SAM" id="MobiDB-lite"/>
    </source>
</evidence>
<dbReference type="PROSITE" id="PS00657">
    <property type="entry name" value="FORK_HEAD_1"/>
    <property type="match status" value="1"/>
</dbReference>
<evidence type="ECO:0000256" key="2">
    <source>
        <dbReference type="PROSITE-ProRule" id="PRU00089"/>
    </source>
</evidence>
<dbReference type="InterPro" id="IPR047208">
    <property type="entry name" value="FOXG1"/>
</dbReference>
<keyword evidence="6" id="KW-1185">Reference proteome</keyword>
<dbReference type="InterPro" id="IPR030456">
    <property type="entry name" value="TF_fork_head_CS_2"/>
</dbReference>
<dbReference type="GO" id="GO:0005634">
    <property type="term" value="C:nucleus"/>
    <property type="evidence" value="ECO:0007669"/>
    <property type="project" value="UniProtKB-SubCell"/>
</dbReference>
<comment type="subcellular location">
    <subcellularLocation>
        <location evidence="2">Nucleus</location>
    </subcellularLocation>
</comment>
<sequence>MNKMSSQQHNGSNELISNFSIQSMLNLTDEQEHSTVKCSMNNLNNHDTTENTQQDLLCLSPFNSNIINTSLTNIEHKLKEKQLNNNGLQNYEMNDIFHNLISNHCQQHYHQTYNLHRYSTSNNTWENYLNSNHSNNIPVTLLSGLSTTSTMSTTPTTVYNENMNHSSVMTNLTLPEDTINYQSTSDSLSISPSTPQSLNYSLSDPMLSNNPLSSSPIQRKRKLTDHINRNENCMNNNNYYEHNDNKDENHESKRQHLSEDNEKEEGDDNDHDDQGEDHDGDDDDDDEPNEDDKESKENEKDEDDVNSVTDEISKSNKTKENPDSDKPPFSYNALIMMAIRNSSEKRLTLNGIYDFITTNFPYYKNNKQGWQNSIRHNLSLNKCFVKVPRAYDDPGKGNYWMLDPSCEDVYIGGTTGKLRRRTNSLQRSRLFNLRLASYYASLARNYSIPSNVEQFSSTPLAMFHHHPTVMHKSQFISNNNGNGLNSFHPSVDDVPPFLDLFNRISVEQTPFLSSPFLNPCSNPVYDNSFYNRSYVPNNYEPILDHLSIHRSNAHKYHPISEHLSPPPPLSSAPSTSPLTSINLSSKLSASPLYPLSHGRYPPSLMNSYPNSMLRNTNETKFSDEQWLSSNLKLDCSNSKIWDTPKSQINSLSTNKQLTSPTKGINISPQSSTMIKKLMLMNTDSQQKQLNKAPERKIQESMDFLLGVYGSLLNTHSDIIKNTNNYVQFQNNRDNDLHYTLPVNGAKI</sequence>
<dbReference type="Proteomes" id="UP000290809">
    <property type="component" value="Unassembled WGS sequence"/>
</dbReference>
<keyword evidence="1 2" id="KW-0238">DNA-binding</keyword>
<proteinExistence type="predicted"/>
<feature type="compositionally biased region" description="Basic and acidic residues" evidence="3">
    <location>
        <begin position="311"/>
        <end position="326"/>
    </location>
</feature>
<name>A0A430QCZ2_SCHBO</name>
<dbReference type="PRINTS" id="PR00053">
    <property type="entry name" value="FORKHEAD"/>
</dbReference>
<feature type="region of interest" description="Disordered" evidence="3">
    <location>
        <begin position="557"/>
        <end position="577"/>
    </location>
</feature>
<evidence type="ECO:0000313" key="6">
    <source>
        <dbReference type="Proteomes" id="UP000290809"/>
    </source>
</evidence>
<dbReference type="GO" id="GO:0003700">
    <property type="term" value="F:DNA-binding transcription factor activity"/>
    <property type="evidence" value="ECO:0007669"/>
    <property type="project" value="InterPro"/>
</dbReference>
<feature type="DNA-binding region" description="Fork-head" evidence="2">
    <location>
        <begin position="326"/>
        <end position="420"/>
    </location>
</feature>
<dbReference type="InterPro" id="IPR036390">
    <property type="entry name" value="WH_DNA-bd_sf"/>
</dbReference>
<accession>A0A430QCZ2</accession>
<dbReference type="InterPro" id="IPR036388">
    <property type="entry name" value="WH-like_DNA-bd_sf"/>
</dbReference>
<evidence type="ECO:0000256" key="1">
    <source>
        <dbReference type="ARBA" id="ARBA00023125"/>
    </source>
</evidence>
<dbReference type="InterPro" id="IPR018122">
    <property type="entry name" value="TF_fork_head_CS_1"/>
</dbReference>
<dbReference type="GO" id="GO:0006357">
    <property type="term" value="P:regulation of transcription by RNA polymerase II"/>
    <property type="evidence" value="ECO:0007669"/>
    <property type="project" value="TreeGrafter"/>
</dbReference>
<keyword evidence="2" id="KW-0539">Nucleus</keyword>
<evidence type="ECO:0000259" key="4">
    <source>
        <dbReference type="PROSITE" id="PS50039"/>
    </source>
</evidence>
<dbReference type="InterPro" id="IPR001766">
    <property type="entry name" value="Fork_head_dom"/>
</dbReference>
<dbReference type="PROSITE" id="PS00658">
    <property type="entry name" value="FORK_HEAD_2"/>
    <property type="match status" value="1"/>
</dbReference>
<feature type="compositionally biased region" description="Basic and acidic residues" evidence="3">
    <location>
        <begin position="241"/>
        <end position="260"/>
    </location>
</feature>
<evidence type="ECO:0000313" key="5">
    <source>
        <dbReference type="EMBL" id="RTG85581.1"/>
    </source>
</evidence>
<dbReference type="STRING" id="6184.A0A430QCZ2"/>
<dbReference type="GO" id="GO:1990837">
    <property type="term" value="F:sequence-specific double-stranded DNA binding"/>
    <property type="evidence" value="ECO:0007669"/>
    <property type="project" value="TreeGrafter"/>
</dbReference>
<organism evidence="5 6">
    <name type="scientific">Schistosoma bovis</name>
    <name type="common">Blood fluke</name>
    <dbReference type="NCBI Taxonomy" id="6184"/>
    <lineage>
        <taxon>Eukaryota</taxon>
        <taxon>Metazoa</taxon>
        <taxon>Spiralia</taxon>
        <taxon>Lophotrochozoa</taxon>
        <taxon>Platyhelminthes</taxon>
        <taxon>Trematoda</taxon>
        <taxon>Digenea</taxon>
        <taxon>Strigeidida</taxon>
        <taxon>Schistosomatoidea</taxon>
        <taxon>Schistosomatidae</taxon>
        <taxon>Schistosoma</taxon>
    </lineage>
</organism>
<dbReference type="PANTHER" id="PTHR46617:SF3">
    <property type="entry name" value="FORKHEAD BOX PROTEIN G1"/>
    <property type="match status" value="1"/>
</dbReference>
<feature type="region of interest" description="Disordered" evidence="3">
    <location>
        <begin position="183"/>
        <end position="328"/>
    </location>
</feature>
<dbReference type="SUPFAM" id="SSF46785">
    <property type="entry name" value="Winged helix' DNA-binding domain"/>
    <property type="match status" value="1"/>
</dbReference>
<dbReference type="FunFam" id="1.10.10.10:FF:000135">
    <property type="entry name" value="forkhead box protein G1"/>
    <property type="match status" value="1"/>
</dbReference>
<dbReference type="CDD" id="cd20021">
    <property type="entry name" value="FH_FOXG"/>
    <property type="match status" value="1"/>
</dbReference>
<protein>
    <submittedName>
        <fullName evidence="5">Forkhead box protein G</fullName>
    </submittedName>
</protein>
<feature type="domain" description="Fork-head" evidence="4">
    <location>
        <begin position="326"/>
        <end position="420"/>
    </location>
</feature>
<feature type="compositionally biased region" description="Low complexity" evidence="3">
    <location>
        <begin position="183"/>
        <end position="216"/>
    </location>
</feature>
<dbReference type="EMBL" id="QMKO01001946">
    <property type="protein sequence ID" value="RTG85581.1"/>
    <property type="molecule type" value="Genomic_DNA"/>
</dbReference>
<gene>
    <name evidence="5" type="ORF">DC041_0000786</name>
</gene>
<dbReference type="PANTHER" id="PTHR46617">
    <property type="entry name" value="FORKHEAD BOX PROTEIN G1"/>
    <property type="match status" value="1"/>
</dbReference>
<feature type="compositionally biased region" description="Low complexity" evidence="3">
    <location>
        <begin position="230"/>
        <end position="240"/>
    </location>
</feature>
<comment type="caution">
    <text evidence="5">The sequence shown here is derived from an EMBL/GenBank/DDBJ whole genome shotgun (WGS) entry which is preliminary data.</text>
</comment>
<dbReference type="AlphaFoldDB" id="A0A430QCZ2"/>
<dbReference type="Gene3D" id="1.10.10.10">
    <property type="entry name" value="Winged helix-like DNA-binding domain superfamily/Winged helix DNA-binding domain"/>
    <property type="match status" value="1"/>
</dbReference>
<dbReference type="SMART" id="SM00339">
    <property type="entry name" value="FH"/>
    <property type="match status" value="1"/>
</dbReference>